<dbReference type="AlphaFoldDB" id="A0A7X2H3F0"/>
<keyword evidence="1" id="KW-1133">Transmembrane helix</keyword>
<evidence type="ECO:0000313" key="2">
    <source>
        <dbReference type="EMBL" id="MRN52842.1"/>
    </source>
</evidence>
<evidence type="ECO:0000256" key="1">
    <source>
        <dbReference type="SAM" id="Phobius"/>
    </source>
</evidence>
<protein>
    <submittedName>
        <fullName evidence="2">Uncharacterized protein</fullName>
    </submittedName>
</protein>
<evidence type="ECO:0000313" key="3">
    <source>
        <dbReference type="Proteomes" id="UP000463051"/>
    </source>
</evidence>
<keyword evidence="1" id="KW-0472">Membrane</keyword>
<keyword evidence="1" id="KW-0812">Transmembrane</keyword>
<sequence length="66" mass="7922">MDGTRFFEKYKDNLSCGTYKFLYFKKAVTGMRELEYPMEALTYLVVFLAACLIMFFWLKRRGKRGK</sequence>
<reference evidence="2 3" key="1">
    <citation type="submission" date="2019-11" db="EMBL/GenBank/DDBJ databases">
        <title>Paenibacillus monticola sp. nov., a novel PGPR strain isolated from mountain sample in China.</title>
        <authorList>
            <person name="Zhao Q."/>
            <person name="Li H.-P."/>
            <person name="Zhang J.-L."/>
        </authorList>
    </citation>
    <scope>NUCLEOTIDE SEQUENCE [LARGE SCALE GENOMIC DNA]</scope>
    <source>
        <strain evidence="2 3">LC-T2</strain>
    </source>
</reference>
<accession>A0A7X2H3F0</accession>
<keyword evidence="3" id="KW-1185">Reference proteome</keyword>
<organism evidence="2 3">
    <name type="scientific">Paenibacillus monticola</name>
    <dbReference type="NCBI Taxonomy" id="2666075"/>
    <lineage>
        <taxon>Bacteria</taxon>
        <taxon>Bacillati</taxon>
        <taxon>Bacillota</taxon>
        <taxon>Bacilli</taxon>
        <taxon>Bacillales</taxon>
        <taxon>Paenibacillaceae</taxon>
        <taxon>Paenibacillus</taxon>
    </lineage>
</organism>
<dbReference type="Proteomes" id="UP000463051">
    <property type="component" value="Unassembled WGS sequence"/>
</dbReference>
<comment type="caution">
    <text evidence="2">The sequence shown here is derived from an EMBL/GenBank/DDBJ whole genome shotgun (WGS) entry which is preliminary data.</text>
</comment>
<proteinExistence type="predicted"/>
<feature type="transmembrane region" description="Helical" evidence="1">
    <location>
        <begin position="40"/>
        <end position="58"/>
    </location>
</feature>
<dbReference type="EMBL" id="WJXB01000002">
    <property type="protein sequence ID" value="MRN52842.1"/>
    <property type="molecule type" value="Genomic_DNA"/>
</dbReference>
<gene>
    <name evidence="2" type="ORF">GJB61_07495</name>
</gene>
<name>A0A7X2H3F0_9BACL</name>
<dbReference type="RefSeq" id="WP_195724268.1">
    <property type="nucleotide sequence ID" value="NZ_WJXB01000002.1"/>
</dbReference>